<keyword evidence="1" id="KW-0472">Membrane</keyword>
<sequence length="114" mass="13063">MTKSPLTLGILLYAVTMAIFFTVYTFFSGIEYFDTTLKVNAFVLPIVYVLFAFWSVKSHWNNHQMNFKEAFKRAFVPMFVGGILSIVSIFSFLNFIDTDAKKTIKLPICTPPEI</sequence>
<dbReference type="EMBL" id="UFVR01000004">
    <property type="protein sequence ID" value="SUX43358.1"/>
    <property type="molecule type" value="Genomic_DNA"/>
</dbReference>
<evidence type="ECO:0000313" key="2">
    <source>
        <dbReference type="EMBL" id="SUX43358.1"/>
    </source>
</evidence>
<dbReference type="STRING" id="254.SAMN05421682_102312"/>
<feature type="transmembrane region" description="Helical" evidence="1">
    <location>
        <begin position="76"/>
        <end position="96"/>
    </location>
</feature>
<dbReference type="AlphaFoldDB" id="A0A381FA66"/>
<evidence type="ECO:0000313" key="3">
    <source>
        <dbReference type="Proteomes" id="UP000254282"/>
    </source>
</evidence>
<evidence type="ECO:0000256" key="1">
    <source>
        <dbReference type="SAM" id="Phobius"/>
    </source>
</evidence>
<evidence type="ECO:0008006" key="4">
    <source>
        <dbReference type="Google" id="ProtNLM"/>
    </source>
</evidence>
<dbReference type="Pfam" id="PF13858">
    <property type="entry name" value="DUF4199"/>
    <property type="match status" value="1"/>
</dbReference>
<dbReference type="Proteomes" id="UP000254282">
    <property type="component" value="Unassembled WGS sequence"/>
</dbReference>
<dbReference type="RefSeq" id="WP_228428647.1">
    <property type="nucleotide sequence ID" value="NZ_UFVR01000004.1"/>
</dbReference>
<accession>A0A381FA66</accession>
<keyword evidence="1" id="KW-0812">Transmembrane</keyword>
<reference evidence="2 3" key="1">
    <citation type="submission" date="2018-06" db="EMBL/GenBank/DDBJ databases">
        <authorList>
            <consortium name="Pathogen Informatics"/>
            <person name="Doyle S."/>
        </authorList>
    </citation>
    <scope>NUCLEOTIDE SEQUENCE [LARGE SCALE GENOMIC DNA]</scope>
    <source>
        <strain evidence="2 3">NCTC13532</strain>
    </source>
</reference>
<dbReference type="InterPro" id="IPR025250">
    <property type="entry name" value="DUF4199"/>
</dbReference>
<protein>
    <recommendedName>
        <fullName evidence="4">DUF4199 domain-containing protein</fullName>
    </recommendedName>
</protein>
<feature type="transmembrane region" description="Helical" evidence="1">
    <location>
        <begin position="6"/>
        <end position="27"/>
    </location>
</feature>
<gene>
    <name evidence="2" type="ORF">NCTC13532_00279</name>
</gene>
<feature type="transmembrane region" description="Helical" evidence="1">
    <location>
        <begin position="39"/>
        <end position="56"/>
    </location>
</feature>
<organism evidence="2 3">
    <name type="scientific">Chryseobacterium indoltheticum</name>
    <dbReference type="NCBI Taxonomy" id="254"/>
    <lineage>
        <taxon>Bacteria</taxon>
        <taxon>Pseudomonadati</taxon>
        <taxon>Bacteroidota</taxon>
        <taxon>Flavobacteriia</taxon>
        <taxon>Flavobacteriales</taxon>
        <taxon>Weeksellaceae</taxon>
        <taxon>Chryseobacterium group</taxon>
        <taxon>Chryseobacterium</taxon>
    </lineage>
</organism>
<name>A0A381FA66_9FLAO</name>
<proteinExistence type="predicted"/>
<keyword evidence="1" id="KW-1133">Transmembrane helix</keyword>